<feature type="transmembrane region" description="Helical" evidence="2">
    <location>
        <begin position="71"/>
        <end position="90"/>
    </location>
</feature>
<dbReference type="EMBL" id="AXCW01000055">
    <property type="protein sequence ID" value="EYR64012.1"/>
    <property type="molecule type" value="Genomic_DNA"/>
</dbReference>
<dbReference type="Pfam" id="PF10825">
    <property type="entry name" value="DUF2752"/>
    <property type="match status" value="1"/>
</dbReference>
<feature type="transmembrane region" description="Helical" evidence="2">
    <location>
        <begin position="102"/>
        <end position="124"/>
    </location>
</feature>
<feature type="region of interest" description="Disordered" evidence="1">
    <location>
        <begin position="1"/>
        <end position="26"/>
    </location>
</feature>
<evidence type="ECO:0000256" key="1">
    <source>
        <dbReference type="SAM" id="MobiDB-lite"/>
    </source>
</evidence>
<keyword evidence="2" id="KW-0472">Membrane</keyword>
<reference evidence="3 4" key="1">
    <citation type="submission" date="2014-01" db="EMBL/GenBank/DDBJ databases">
        <title>Actinotalea ferrariae CF5-4.</title>
        <authorList>
            <person name="Chen F."/>
            <person name="Li Y."/>
            <person name="Wang G."/>
        </authorList>
    </citation>
    <scope>NUCLEOTIDE SEQUENCE [LARGE SCALE GENOMIC DNA]</scope>
    <source>
        <strain evidence="3 4">CF5-4</strain>
    </source>
</reference>
<sequence length="167" mass="17189">MNRTQHVHRAVPDTGPPGAVSGAVSGAVPGRAAPGGHRPWAGPAAVGLLTSAATLVLAVRSPYETGSYGVCPLLAVTGLWCPGCGGLRAVHALTQLDLAAAWGMNPLFVVGAPLLVLAWGLWLARSLGRGPSVWGRATWPAWAFLVVSVLFAVLRNVPALEPWLAPV</sequence>
<evidence type="ECO:0000313" key="3">
    <source>
        <dbReference type="EMBL" id="EYR64012.1"/>
    </source>
</evidence>
<organism evidence="3 4">
    <name type="scientific">Actinotalea ferrariae CF5-4</name>
    <dbReference type="NCBI Taxonomy" id="948458"/>
    <lineage>
        <taxon>Bacteria</taxon>
        <taxon>Bacillati</taxon>
        <taxon>Actinomycetota</taxon>
        <taxon>Actinomycetes</taxon>
        <taxon>Micrococcales</taxon>
        <taxon>Cellulomonadaceae</taxon>
        <taxon>Actinotalea</taxon>
    </lineage>
</organism>
<comment type="caution">
    <text evidence="3">The sequence shown here is derived from an EMBL/GenBank/DDBJ whole genome shotgun (WGS) entry which is preliminary data.</text>
</comment>
<name>A0A021VY72_9CELL</name>
<keyword evidence="2" id="KW-1133">Transmembrane helix</keyword>
<dbReference type="RefSeq" id="WP_173406137.1">
    <property type="nucleotide sequence ID" value="NZ_AXCW01000055.1"/>
</dbReference>
<proteinExistence type="predicted"/>
<keyword evidence="2" id="KW-0812">Transmembrane</keyword>
<accession>A0A021VY72</accession>
<evidence type="ECO:0000256" key="2">
    <source>
        <dbReference type="SAM" id="Phobius"/>
    </source>
</evidence>
<dbReference type="AlphaFoldDB" id="A0A021VY72"/>
<evidence type="ECO:0000313" key="4">
    <source>
        <dbReference type="Proteomes" id="UP000019753"/>
    </source>
</evidence>
<feature type="transmembrane region" description="Helical" evidence="2">
    <location>
        <begin position="136"/>
        <end position="154"/>
    </location>
</feature>
<dbReference type="Proteomes" id="UP000019753">
    <property type="component" value="Unassembled WGS sequence"/>
</dbReference>
<protein>
    <submittedName>
        <fullName evidence="3">Membrane protein</fullName>
    </submittedName>
</protein>
<dbReference type="InterPro" id="IPR021215">
    <property type="entry name" value="DUF2752"/>
</dbReference>
<keyword evidence="4" id="KW-1185">Reference proteome</keyword>
<gene>
    <name evidence="3" type="ORF">N866_16590</name>
</gene>